<evidence type="ECO:0000256" key="7">
    <source>
        <dbReference type="ARBA" id="ARBA00023170"/>
    </source>
</evidence>
<evidence type="ECO:0000256" key="6">
    <source>
        <dbReference type="ARBA" id="ARBA00023136"/>
    </source>
</evidence>
<feature type="region of interest" description="Disordered" evidence="9">
    <location>
        <begin position="31"/>
        <end position="72"/>
    </location>
</feature>
<feature type="transmembrane region" description="Helical" evidence="10">
    <location>
        <begin position="128"/>
        <end position="148"/>
    </location>
</feature>
<protein>
    <recommendedName>
        <fullName evidence="11">G-protein coupled receptors family 1 profile domain-containing protein</fullName>
    </recommendedName>
</protein>
<dbReference type="OrthoDB" id="5975505at2759"/>
<evidence type="ECO:0000256" key="4">
    <source>
        <dbReference type="ARBA" id="ARBA00022989"/>
    </source>
</evidence>
<dbReference type="GO" id="GO:0005886">
    <property type="term" value="C:plasma membrane"/>
    <property type="evidence" value="ECO:0007669"/>
    <property type="project" value="TreeGrafter"/>
</dbReference>
<dbReference type="AlphaFoldDB" id="A0A6G0T744"/>
<evidence type="ECO:0000256" key="10">
    <source>
        <dbReference type="SAM" id="Phobius"/>
    </source>
</evidence>
<dbReference type="EMBL" id="VYZN01000054">
    <property type="protein sequence ID" value="KAE9526773.1"/>
    <property type="molecule type" value="Genomic_DNA"/>
</dbReference>
<dbReference type="InterPro" id="IPR017452">
    <property type="entry name" value="GPCR_Rhodpsn_7TM"/>
</dbReference>
<evidence type="ECO:0000256" key="1">
    <source>
        <dbReference type="ARBA" id="ARBA00004141"/>
    </source>
</evidence>
<feature type="compositionally biased region" description="Gly residues" evidence="9">
    <location>
        <begin position="39"/>
        <end position="48"/>
    </location>
</feature>
<feature type="compositionally biased region" description="Gly residues" evidence="9">
    <location>
        <begin position="62"/>
        <end position="72"/>
    </location>
</feature>
<dbReference type="Pfam" id="PF00001">
    <property type="entry name" value="7tm_1"/>
    <property type="match status" value="1"/>
</dbReference>
<evidence type="ECO:0000256" key="3">
    <source>
        <dbReference type="ARBA" id="ARBA00022692"/>
    </source>
</evidence>
<name>A0A6G0T744_APHGL</name>
<dbReference type="PROSITE" id="PS50262">
    <property type="entry name" value="G_PROTEIN_RECEP_F1_2"/>
    <property type="match status" value="1"/>
</dbReference>
<evidence type="ECO:0000259" key="11">
    <source>
        <dbReference type="PROSITE" id="PS50262"/>
    </source>
</evidence>
<keyword evidence="6 10" id="KW-0472">Membrane</keyword>
<keyword evidence="13" id="KW-1185">Reference proteome</keyword>
<feature type="domain" description="G-protein coupled receptors family 1 profile" evidence="11">
    <location>
        <begin position="107"/>
        <end position="163"/>
    </location>
</feature>
<keyword evidence="3 10" id="KW-0812">Transmembrane</keyword>
<organism evidence="12 13">
    <name type="scientific">Aphis glycines</name>
    <name type="common">Soybean aphid</name>
    <dbReference type="NCBI Taxonomy" id="307491"/>
    <lineage>
        <taxon>Eukaryota</taxon>
        <taxon>Metazoa</taxon>
        <taxon>Ecdysozoa</taxon>
        <taxon>Arthropoda</taxon>
        <taxon>Hexapoda</taxon>
        <taxon>Insecta</taxon>
        <taxon>Pterygota</taxon>
        <taxon>Neoptera</taxon>
        <taxon>Paraneoptera</taxon>
        <taxon>Hemiptera</taxon>
        <taxon>Sternorrhyncha</taxon>
        <taxon>Aphidomorpha</taxon>
        <taxon>Aphidoidea</taxon>
        <taxon>Aphididae</taxon>
        <taxon>Aphidini</taxon>
        <taxon>Aphis</taxon>
        <taxon>Aphis</taxon>
    </lineage>
</organism>
<comment type="similarity">
    <text evidence="2">Belongs to the G-protein coupled receptor 1 family.</text>
</comment>
<evidence type="ECO:0000313" key="12">
    <source>
        <dbReference type="EMBL" id="KAE9526773.1"/>
    </source>
</evidence>
<evidence type="ECO:0000256" key="8">
    <source>
        <dbReference type="ARBA" id="ARBA00023224"/>
    </source>
</evidence>
<keyword evidence="5" id="KW-0297">G-protein coupled receptor</keyword>
<dbReference type="PANTHER" id="PTHR45695">
    <property type="entry name" value="LEUCOKININ RECEPTOR-RELATED"/>
    <property type="match status" value="1"/>
</dbReference>
<dbReference type="GO" id="GO:0004930">
    <property type="term" value="F:G protein-coupled receptor activity"/>
    <property type="evidence" value="ECO:0007669"/>
    <property type="project" value="UniProtKB-KW"/>
</dbReference>
<reference evidence="12 13" key="1">
    <citation type="submission" date="2019-08" db="EMBL/GenBank/DDBJ databases">
        <title>The genome of the soybean aphid Biotype 1, its phylome, world population structure and adaptation to the North American continent.</title>
        <authorList>
            <person name="Giordano R."/>
            <person name="Donthu R.K."/>
            <person name="Hernandez A.G."/>
            <person name="Wright C.L."/>
            <person name="Zimin A.V."/>
        </authorList>
    </citation>
    <scope>NUCLEOTIDE SEQUENCE [LARGE SCALE GENOMIC DNA]</scope>
    <source>
        <tissue evidence="12">Whole aphids</tissue>
    </source>
</reference>
<proteinExistence type="inferred from homology"/>
<dbReference type="SUPFAM" id="SSF81321">
    <property type="entry name" value="Family A G protein-coupled receptor-like"/>
    <property type="match status" value="1"/>
</dbReference>
<feature type="transmembrane region" description="Helical" evidence="10">
    <location>
        <begin position="90"/>
        <end position="116"/>
    </location>
</feature>
<comment type="caution">
    <text evidence="12">The sequence shown here is derived from an EMBL/GenBank/DDBJ whole genome shotgun (WGS) entry which is preliminary data.</text>
</comment>
<dbReference type="Gene3D" id="1.20.1070.10">
    <property type="entry name" value="Rhodopsin 7-helix transmembrane proteins"/>
    <property type="match status" value="1"/>
</dbReference>
<dbReference type="InterPro" id="IPR000276">
    <property type="entry name" value="GPCR_Rhodpsn"/>
</dbReference>
<gene>
    <name evidence="12" type="ORF">AGLY_013421</name>
</gene>
<comment type="subcellular location">
    <subcellularLocation>
        <location evidence="1">Membrane</location>
        <topology evidence="1">Multi-pass membrane protein</topology>
    </subcellularLocation>
</comment>
<evidence type="ECO:0000256" key="5">
    <source>
        <dbReference type="ARBA" id="ARBA00023040"/>
    </source>
</evidence>
<evidence type="ECO:0000256" key="9">
    <source>
        <dbReference type="SAM" id="MobiDB-lite"/>
    </source>
</evidence>
<keyword evidence="7" id="KW-0675">Receptor</keyword>
<evidence type="ECO:0000256" key="2">
    <source>
        <dbReference type="ARBA" id="ARBA00010663"/>
    </source>
</evidence>
<keyword evidence="8" id="KW-0807">Transducer</keyword>
<evidence type="ECO:0000313" key="13">
    <source>
        <dbReference type="Proteomes" id="UP000475862"/>
    </source>
</evidence>
<dbReference type="PRINTS" id="PR00237">
    <property type="entry name" value="GPCRRHODOPSN"/>
</dbReference>
<sequence length="199" mass="20902">MVIEPGLMDMLGNSLFDMLAPVSSTESSAVASTVSAHGSGDGSGGRVDGSGSAVDDDEDDGSGMGGGSGAGGSGGIGPGELWYRHSPAMTAVYCFAYTMVFLVGLVGNLLVVSVVCRSPRMRNVTNYFIVNLAVADILVLVFCLPATLLSNIYVHTWPVLCTVSLRPTRTCSENIRQVSLLFDETVLPVKRKQDRFTTG</sequence>
<dbReference type="Proteomes" id="UP000475862">
    <property type="component" value="Unassembled WGS sequence"/>
</dbReference>
<keyword evidence="4 10" id="KW-1133">Transmembrane helix</keyword>
<dbReference type="PANTHER" id="PTHR45695:SF9">
    <property type="entry name" value="LEUCOKININ RECEPTOR"/>
    <property type="match status" value="1"/>
</dbReference>
<accession>A0A6G0T744</accession>